<gene>
    <name evidence="2" type="ORF">KC207_04380</name>
</gene>
<name>A0A941D5K0_9MICO</name>
<feature type="compositionally biased region" description="Low complexity" evidence="1">
    <location>
        <begin position="276"/>
        <end position="289"/>
    </location>
</feature>
<protein>
    <recommendedName>
        <fullName evidence="4">Thiopeptide-type bacteriocin biosynthesis domain-containing protein</fullName>
    </recommendedName>
</protein>
<evidence type="ECO:0000256" key="1">
    <source>
        <dbReference type="SAM" id="MobiDB-lite"/>
    </source>
</evidence>
<evidence type="ECO:0008006" key="4">
    <source>
        <dbReference type="Google" id="ProtNLM"/>
    </source>
</evidence>
<reference evidence="2" key="1">
    <citation type="submission" date="2021-04" db="EMBL/GenBank/DDBJ databases">
        <title>Phycicoccus avicenniae sp. nov., a novel endophytic actinomycetes isolated from branch of Avicennia mariana.</title>
        <authorList>
            <person name="Tuo L."/>
        </authorList>
    </citation>
    <scope>NUCLEOTIDE SEQUENCE</scope>
    <source>
        <strain evidence="2">BSK3Z-2</strain>
    </source>
</reference>
<dbReference type="EMBL" id="JAGSNF010000004">
    <property type="protein sequence ID" value="MBR7742524.1"/>
    <property type="molecule type" value="Genomic_DNA"/>
</dbReference>
<dbReference type="RefSeq" id="WP_211601692.1">
    <property type="nucleotide sequence ID" value="NZ_JAGSNF010000004.1"/>
</dbReference>
<dbReference type="Proteomes" id="UP000677016">
    <property type="component" value="Unassembled WGS sequence"/>
</dbReference>
<evidence type="ECO:0000313" key="2">
    <source>
        <dbReference type="EMBL" id="MBR7742524.1"/>
    </source>
</evidence>
<organism evidence="2 3">
    <name type="scientific">Phycicoccus avicenniae</name>
    <dbReference type="NCBI Taxonomy" id="2828860"/>
    <lineage>
        <taxon>Bacteria</taxon>
        <taxon>Bacillati</taxon>
        <taxon>Actinomycetota</taxon>
        <taxon>Actinomycetes</taxon>
        <taxon>Micrococcales</taxon>
        <taxon>Intrasporangiaceae</taxon>
        <taxon>Phycicoccus</taxon>
    </lineage>
</organism>
<feature type="region of interest" description="Disordered" evidence="1">
    <location>
        <begin position="276"/>
        <end position="302"/>
    </location>
</feature>
<comment type="caution">
    <text evidence="2">The sequence shown here is derived from an EMBL/GenBank/DDBJ whole genome shotgun (WGS) entry which is preliminary data.</text>
</comment>
<proteinExistence type="predicted"/>
<dbReference type="AlphaFoldDB" id="A0A941D5K0"/>
<accession>A0A941D5K0</accession>
<evidence type="ECO:0000313" key="3">
    <source>
        <dbReference type="Proteomes" id="UP000677016"/>
    </source>
</evidence>
<sequence length="373" mass="39861">MTRTTTPTGTPAGPPELEVVGLRVHTHGEVTPAWVRDTVLPVWDEVRDGGRRLVRLRRGWLGGPHVDVVAVGPTPDRDVWAALARSLDAGPPPATPLDPEEYLDRARVRGRLERVDPPYLPLREHGTTLLLDRAAAEATGPTAALRGLADAVLAPALVGNLREVAERPDRLPATLLDVLTVVADAHVLGAGFGTFSLRSHAEALLASWSPRGDLRPELHARYEQQRGPIVERVAELLGGDGGGGVTAWRTAVAYTRGVLDESVRRGDLTNAAVDAAADPDAAARPATTTDHPDTDFHRAVHGSGATDGAGEWFAAYRVLVNCVYGQLPLLGVSPLHRAWGCWAVAHAVDEVLGETWTDRLAAAAPRPRQEATR</sequence>
<keyword evidence="3" id="KW-1185">Reference proteome</keyword>